<dbReference type="InterPro" id="IPR036691">
    <property type="entry name" value="Endo/exonu/phosph_ase_sf"/>
</dbReference>
<name>A0A1X0RLL2_RHIZD</name>
<dbReference type="OMA" id="FHIKLAT"/>
<evidence type="ECO:0000313" key="1">
    <source>
        <dbReference type="EMBL" id="ORE12983.1"/>
    </source>
</evidence>
<protein>
    <recommendedName>
        <fullName evidence="3">Endonuclease/exonuclease/phosphatase domain-containing protein</fullName>
    </recommendedName>
</protein>
<dbReference type="AlphaFoldDB" id="A0A1X0RLL2"/>
<sequence length="235" mass="26983">MSPARQILLGNFNYSYTTHPSTSRPQQAPFSWLQYNDQFFHDGITPVGSSSEATFHRDMTRSCIDYIFVTHDLLDRKPAWSDRLLLSMHFRLTSSAPSRPQLGKSIWRAHPRLVSSKAFHIKLATKITRRIASFPTSTSAQDKWDVIKDTTIAVARNAERILQRKRHSPNKSVRNYPDNTAQFLPQLSVIEAQLVALQQYQVGILALRSGIWWCKLREISTGHLKRLLSNDNPLR</sequence>
<reference evidence="1 2" key="1">
    <citation type="journal article" date="2016" name="Proc. Natl. Acad. Sci. U.S.A.">
        <title>Lipid metabolic changes in an early divergent fungus govern the establishment of a mutualistic symbiosis with endobacteria.</title>
        <authorList>
            <person name="Lastovetsky O.A."/>
            <person name="Gaspar M.L."/>
            <person name="Mondo S.J."/>
            <person name="LaButti K.M."/>
            <person name="Sandor L."/>
            <person name="Grigoriev I.V."/>
            <person name="Henry S.A."/>
            <person name="Pawlowska T.E."/>
        </authorList>
    </citation>
    <scope>NUCLEOTIDE SEQUENCE [LARGE SCALE GENOMIC DNA]</scope>
    <source>
        <strain evidence="1 2">ATCC 11559</strain>
    </source>
</reference>
<evidence type="ECO:0000313" key="2">
    <source>
        <dbReference type="Proteomes" id="UP000242381"/>
    </source>
</evidence>
<organism evidence="1 2">
    <name type="scientific">Rhizopus microsporus</name>
    <dbReference type="NCBI Taxonomy" id="58291"/>
    <lineage>
        <taxon>Eukaryota</taxon>
        <taxon>Fungi</taxon>
        <taxon>Fungi incertae sedis</taxon>
        <taxon>Mucoromycota</taxon>
        <taxon>Mucoromycotina</taxon>
        <taxon>Mucoromycetes</taxon>
        <taxon>Mucorales</taxon>
        <taxon>Mucorineae</taxon>
        <taxon>Rhizopodaceae</taxon>
        <taxon>Rhizopus</taxon>
    </lineage>
</organism>
<proteinExistence type="predicted"/>
<gene>
    <name evidence="1" type="ORF">BCV71DRAFT_246580</name>
</gene>
<dbReference type="EMBL" id="KV921579">
    <property type="protein sequence ID" value="ORE12983.1"/>
    <property type="molecule type" value="Genomic_DNA"/>
</dbReference>
<evidence type="ECO:0008006" key="3">
    <source>
        <dbReference type="Google" id="ProtNLM"/>
    </source>
</evidence>
<dbReference type="Proteomes" id="UP000242381">
    <property type="component" value="Unassembled WGS sequence"/>
</dbReference>
<dbReference type="SUPFAM" id="SSF56219">
    <property type="entry name" value="DNase I-like"/>
    <property type="match status" value="1"/>
</dbReference>
<dbReference type="VEuPathDB" id="FungiDB:BCV72DRAFT_265903"/>
<accession>A0A1X0RLL2</accession>